<dbReference type="InterPro" id="IPR003661">
    <property type="entry name" value="HisK_dim/P_dom"/>
</dbReference>
<dbReference type="AlphaFoldDB" id="A0A1J5SIG2"/>
<dbReference type="PRINTS" id="PR00344">
    <property type="entry name" value="BCTRLSENSOR"/>
</dbReference>
<keyword evidence="3" id="KW-0547">Nucleotide-binding</keyword>
<evidence type="ECO:0000256" key="7">
    <source>
        <dbReference type="SAM" id="Phobius"/>
    </source>
</evidence>
<organism evidence="9">
    <name type="scientific">mine drainage metagenome</name>
    <dbReference type="NCBI Taxonomy" id="410659"/>
    <lineage>
        <taxon>unclassified sequences</taxon>
        <taxon>metagenomes</taxon>
        <taxon>ecological metagenomes</taxon>
    </lineage>
</organism>
<comment type="caution">
    <text evidence="9">The sequence shown here is derived from an EMBL/GenBank/DDBJ whole genome shotgun (WGS) entry which is preliminary data.</text>
</comment>
<dbReference type="PANTHER" id="PTHR43065:SF10">
    <property type="entry name" value="PEROXIDE STRESS-ACTIVATED HISTIDINE KINASE MAK3"/>
    <property type="match status" value="1"/>
</dbReference>
<keyword evidence="7" id="KW-1133">Transmembrane helix</keyword>
<dbReference type="CDD" id="cd00082">
    <property type="entry name" value="HisKA"/>
    <property type="match status" value="1"/>
</dbReference>
<dbReference type="Pfam" id="PF02518">
    <property type="entry name" value="HATPase_c"/>
    <property type="match status" value="1"/>
</dbReference>
<dbReference type="SUPFAM" id="SSF47384">
    <property type="entry name" value="Homodimeric domain of signal transducing histidine kinase"/>
    <property type="match status" value="1"/>
</dbReference>
<evidence type="ECO:0000313" key="9">
    <source>
        <dbReference type="EMBL" id="OIR01500.1"/>
    </source>
</evidence>
<evidence type="ECO:0000256" key="5">
    <source>
        <dbReference type="ARBA" id="ARBA00022840"/>
    </source>
</evidence>
<proteinExistence type="predicted"/>
<dbReference type="Gene3D" id="3.30.565.10">
    <property type="entry name" value="Histidine kinase-like ATPase, C-terminal domain"/>
    <property type="match status" value="1"/>
</dbReference>
<dbReference type="EMBL" id="MLJW01000083">
    <property type="protein sequence ID" value="OIR01500.1"/>
    <property type="molecule type" value="Genomic_DNA"/>
</dbReference>
<dbReference type="EC" id="2.7.13.3" evidence="9"/>
<evidence type="ECO:0000256" key="6">
    <source>
        <dbReference type="ARBA" id="ARBA00023012"/>
    </source>
</evidence>
<feature type="transmembrane region" description="Helical" evidence="7">
    <location>
        <begin position="182"/>
        <end position="203"/>
    </location>
</feature>
<dbReference type="Pfam" id="PF00512">
    <property type="entry name" value="HisKA"/>
    <property type="match status" value="1"/>
</dbReference>
<dbReference type="Gene3D" id="1.10.287.130">
    <property type="match status" value="1"/>
</dbReference>
<evidence type="ECO:0000256" key="1">
    <source>
        <dbReference type="ARBA" id="ARBA00022553"/>
    </source>
</evidence>
<dbReference type="SUPFAM" id="SSF55874">
    <property type="entry name" value="ATPase domain of HSP90 chaperone/DNA topoisomerase II/histidine kinase"/>
    <property type="match status" value="1"/>
</dbReference>
<dbReference type="InterPro" id="IPR004358">
    <property type="entry name" value="Sig_transdc_His_kin-like_C"/>
</dbReference>
<keyword evidence="7" id="KW-0812">Transmembrane</keyword>
<keyword evidence="6" id="KW-0902">Two-component regulatory system</keyword>
<accession>A0A1J5SIG2</accession>
<dbReference type="SMART" id="SM00388">
    <property type="entry name" value="HisKA"/>
    <property type="match status" value="1"/>
</dbReference>
<keyword evidence="5" id="KW-0067">ATP-binding</keyword>
<protein>
    <submittedName>
        <fullName evidence="9">Sensor protein ZraS</fullName>
        <ecNumber evidence="9">2.7.13.3</ecNumber>
    </submittedName>
</protein>
<evidence type="ECO:0000256" key="3">
    <source>
        <dbReference type="ARBA" id="ARBA00022741"/>
    </source>
</evidence>
<dbReference type="InterPro" id="IPR036890">
    <property type="entry name" value="HATPase_C_sf"/>
</dbReference>
<dbReference type="PROSITE" id="PS50109">
    <property type="entry name" value="HIS_KIN"/>
    <property type="match status" value="1"/>
</dbReference>
<dbReference type="InterPro" id="IPR036097">
    <property type="entry name" value="HisK_dim/P_sf"/>
</dbReference>
<feature type="domain" description="Histidine kinase" evidence="8">
    <location>
        <begin position="236"/>
        <end position="449"/>
    </location>
</feature>
<dbReference type="GO" id="GO:0005524">
    <property type="term" value="F:ATP binding"/>
    <property type="evidence" value="ECO:0007669"/>
    <property type="project" value="UniProtKB-KW"/>
</dbReference>
<evidence type="ECO:0000259" key="8">
    <source>
        <dbReference type="PROSITE" id="PS50109"/>
    </source>
</evidence>
<keyword evidence="2 9" id="KW-0808">Transferase</keyword>
<name>A0A1J5SIG2_9ZZZZ</name>
<gene>
    <name evidence="9" type="primary">zraS_16</name>
    <name evidence="9" type="ORF">GALL_164010</name>
</gene>
<evidence type="ECO:0000256" key="4">
    <source>
        <dbReference type="ARBA" id="ARBA00022777"/>
    </source>
</evidence>
<dbReference type="GO" id="GO:0000155">
    <property type="term" value="F:phosphorelay sensor kinase activity"/>
    <property type="evidence" value="ECO:0007669"/>
    <property type="project" value="InterPro"/>
</dbReference>
<dbReference type="SMART" id="SM00387">
    <property type="entry name" value="HATPase_c"/>
    <property type="match status" value="1"/>
</dbReference>
<keyword evidence="4" id="KW-0418">Kinase</keyword>
<sequence>MNPLAVRVRIIALGLALAALGATIAGILWNFQRQTHEVRAKLANIDAESGQLASQFKDRFREITNARLQYAVSHDPADWTQFLGATQALCQWTNQQTQRLKTPDERVILGQIKAALVAYRHTIGQIPGEPNAPPGNSLAAYTRVRSESHHLFDLGESLANAHYRLRNQLIAETRLRLNSLRWSVLGLLGLLFLFGLALAAVAYRDMIAPLRVKLIESQTLVERQEKLASLGMLAAGVAHEIRNPLTAINAALFIQQKRFPAGSPERADSELVQREITRLEKIVNDFLRFARPADPVMTRTDAASLLGEVQQFFASAAEKSGIQLVLDTQPAQIETDAGQIRQVLINLVQNAFDSLEGGGTITLRDRRDRKVLGGTERDVVILEVSDTGRGMSPDVVKRLFDPFFTTKDTGTGLGLSIAARIVEKHRGALQYQTQVNRGTTFGVVLPEVRP</sequence>
<keyword evidence="7" id="KW-0472">Membrane</keyword>
<dbReference type="InterPro" id="IPR005467">
    <property type="entry name" value="His_kinase_dom"/>
</dbReference>
<reference evidence="9" key="1">
    <citation type="submission" date="2016-10" db="EMBL/GenBank/DDBJ databases">
        <title>Sequence of Gallionella enrichment culture.</title>
        <authorList>
            <person name="Poehlein A."/>
            <person name="Muehling M."/>
            <person name="Daniel R."/>
        </authorList>
    </citation>
    <scope>NUCLEOTIDE SEQUENCE</scope>
</reference>
<evidence type="ECO:0000256" key="2">
    <source>
        <dbReference type="ARBA" id="ARBA00022679"/>
    </source>
</evidence>
<keyword evidence="1" id="KW-0597">Phosphoprotein</keyword>
<dbReference type="PANTHER" id="PTHR43065">
    <property type="entry name" value="SENSOR HISTIDINE KINASE"/>
    <property type="match status" value="1"/>
</dbReference>
<dbReference type="InterPro" id="IPR003594">
    <property type="entry name" value="HATPase_dom"/>
</dbReference>